<dbReference type="GO" id="GO:0005916">
    <property type="term" value="C:fascia adherens"/>
    <property type="evidence" value="ECO:0007669"/>
    <property type="project" value="TreeGrafter"/>
</dbReference>
<evidence type="ECO:0000256" key="6">
    <source>
        <dbReference type="ARBA" id="ARBA00022949"/>
    </source>
</evidence>
<dbReference type="Proteomes" id="UP000694563">
    <property type="component" value="Chromosome 8"/>
</dbReference>
<accession>A0A8C3U7N9</accession>
<protein>
    <submittedName>
        <fullName evidence="10">Catenin alpha 3</fullName>
    </submittedName>
</protein>
<gene>
    <name evidence="10" type="primary">CTNNA3</name>
</gene>
<dbReference type="PANTHER" id="PTHR18914">
    <property type="entry name" value="ALPHA CATENIN"/>
    <property type="match status" value="1"/>
</dbReference>
<dbReference type="AlphaFoldDB" id="A0A8C3U7N9"/>
<keyword evidence="8" id="KW-0175">Coiled coil</keyword>
<reference evidence="10" key="3">
    <citation type="submission" date="2025-09" db="UniProtKB">
        <authorList>
            <consortium name="Ensembl"/>
        </authorList>
    </citation>
    <scope>IDENTIFICATION</scope>
</reference>
<evidence type="ECO:0000313" key="11">
    <source>
        <dbReference type="Proteomes" id="UP000694563"/>
    </source>
</evidence>
<dbReference type="GO" id="GO:0005856">
    <property type="term" value="C:cytoskeleton"/>
    <property type="evidence" value="ECO:0007669"/>
    <property type="project" value="UniProtKB-SubCell"/>
</dbReference>
<sequence>AYVTTLVNCPQNPSSKKKGRSKRARVLLASVEEATWNLLDKGEKIAKEAVVFKEELHAALADVRKETEAFTSDPCSLPRRQAVVPAARSLLAAVTRLLILADMEDVAFLLQHLTVVSKALLPLLKTYQKFQKDLENLDYLAYKRQQDLKSSNQRDEIAAARASLKENSAFLHSICSACLEHSDVASLTASKDSICNEIQNALNVISNASQGVGNKMEQPASHTATLGSALDELENLIVLDPLAVNKEKVRPSLEQRLEAIINGAALLADSSCTRDSHRERIIAECSAIRQALQELLAEYLRSTDKAERSNALNVAIDSMCKKTRDLRRQLRKAIIDHISDSFLDTTVPLLVLIEAAKNGREKEIKEYAAIFREHTSRLVEVANLACSLSTNEDGTKIVQMAANHMETLCPQVINAALALAARPKSQVVKSNMEMYRSTWENHIRVLTEAVDDITSIDDFLAVSENHILEDVNRCIVALREQDSEGLERAAGAVRGRAARLAHIVAGEMDSYEPGAYTDSVMGHVQHLTRAVIPEFINQVNTALESLSKSTVHLFDDNQFVDISKKVYDTIHNIRCSVMMIRTPEELEDVSDLEDEHDARSRTSVQTEGKTDRMTQLPEAEKEKIAEQVADFKKVKSKLDAEIEIWDDTSNDIIVLAKRMCVIMMEMTDFTRGRGPLKHTCDVINAAKMISESGSRMDVLARLIADQCPDQSCKQDLLAYLEQIKLYSHQLKICSQVKAEIQNLGGELIMSALDSVTSLIQAAKNLMNSVVQTVKMSYIASTKIIKIQSPTGPRHPVVMWRMKAPEKKPLVKREKPEEIYAAVRKGSAKKRIHPVQVMSEFRGREVV</sequence>
<evidence type="ECO:0000256" key="1">
    <source>
        <dbReference type="ARBA" id="ARBA00004245"/>
    </source>
</evidence>
<dbReference type="PRINTS" id="PR00805">
    <property type="entry name" value="ALPHACATENIN"/>
</dbReference>
<keyword evidence="6" id="KW-0965">Cell junction</keyword>
<dbReference type="Pfam" id="PF01044">
    <property type="entry name" value="Vinculin"/>
    <property type="match status" value="1"/>
</dbReference>
<evidence type="ECO:0000256" key="5">
    <source>
        <dbReference type="ARBA" id="ARBA00022889"/>
    </source>
</evidence>
<dbReference type="InterPro" id="IPR006077">
    <property type="entry name" value="Vinculin/catenin"/>
</dbReference>
<comment type="similarity">
    <text evidence="3">Belongs to the vinculin/alpha-catenin family.</text>
</comment>
<proteinExistence type="inferred from homology"/>
<dbReference type="GO" id="GO:0008013">
    <property type="term" value="F:beta-catenin binding"/>
    <property type="evidence" value="ECO:0007669"/>
    <property type="project" value="TreeGrafter"/>
</dbReference>
<dbReference type="FunFam" id="1.20.120.230:FF:000007">
    <property type="entry name" value="Catenin alpha 1"/>
    <property type="match status" value="1"/>
</dbReference>
<dbReference type="GO" id="GO:0016477">
    <property type="term" value="P:cell migration"/>
    <property type="evidence" value="ECO:0007669"/>
    <property type="project" value="TreeGrafter"/>
</dbReference>
<reference evidence="10" key="2">
    <citation type="submission" date="2025-08" db="UniProtKB">
        <authorList>
            <consortium name="Ensembl"/>
        </authorList>
    </citation>
    <scope>IDENTIFICATION</scope>
</reference>
<keyword evidence="11" id="KW-1185">Reference proteome</keyword>
<evidence type="ECO:0000256" key="4">
    <source>
        <dbReference type="ARBA" id="ARBA00022490"/>
    </source>
</evidence>
<feature type="coiled-coil region" evidence="8">
    <location>
        <begin position="278"/>
        <end position="309"/>
    </location>
</feature>
<dbReference type="InterPro" id="IPR001033">
    <property type="entry name" value="Alpha_catenin"/>
</dbReference>
<dbReference type="Gene3D" id="1.20.120.230">
    <property type="entry name" value="Alpha-catenin/vinculin-like"/>
    <property type="match status" value="5"/>
</dbReference>
<dbReference type="InterPro" id="IPR036723">
    <property type="entry name" value="Alpha-catenin/vinculin-like_sf"/>
</dbReference>
<organism evidence="10 11">
    <name type="scientific">Catharus ustulatus</name>
    <name type="common">Russet-backed thrush</name>
    <name type="synonym">Hylocichla ustulatus</name>
    <dbReference type="NCBI Taxonomy" id="91951"/>
    <lineage>
        <taxon>Eukaryota</taxon>
        <taxon>Metazoa</taxon>
        <taxon>Chordata</taxon>
        <taxon>Craniata</taxon>
        <taxon>Vertebrata</taxon>
        <taxon>Euteleostomi</taxon>
        <taxon>Archelosauria</taxon>
        <taxon>Archosauria</taxon>
        <taxon>Dinosauria</taxon>
        <taxon>Saurischia</taxon>
        <taxon>Theropoda</taxon>
        <taxon>Coelurosauria</taxon>
        <taxon>Aves</taxon>
        <taxon>Neognathae</taxon>
        <taxon>Neoaves</taxon>
        <taxon>Telluraves</taxon>
        <taxon>Australaves</taxon>
        <taxon>Passeriformes</taxon>
        <taxon>Turdidae</taxon>
        <taxon>Catharus</taxon>
    </lineage>
</organism>
<keyword evidence="4" id="KW-0963">Cytoplasm</keyword>
<evidence type="ECO:0000256" key="3">
    <source>
        <dbReference type="ARBA" id="ARBA00008376"/>
    </source>
</evidence>
<evidence type="ECO:0000256" key="2">
    <source>
        <dbReference type="ARBA" id="ARBA00004282"/>
    </source>
</evidence>
<dbReference type="GO" id="GO:0098609">
    <property type="term" value="P:cell-cell adhesion"/>
    <property type="evidence" value="ECO:0007669"/>
    <property type="project" value="TreeGrafter"/>
</dbReference>
<evidence type="ECO:0000256" key="7">
    <source>
        <dbReference type="ARBA" id="ARBA00023212"/>
    </source>
</evidence>
<evidence type="ECO:0000256" key="9">
    <source>
        <dbReference type="SAM" id="MobiDB-lite"/>
    </source>
</evidence>
<reference evidence="10" key="1">
    <citation type="submission" date="2020-10" db="EMBL/GenBank/DDBJ databases">
        <title>Catharus ustulatus (Swainson's thrush) genome, bCatUst1, primary haplotype v2.</title>
        <authorList>
            <person name="Delmore K."/>
            <person name="Vafadar M."/>
            <person name="Formenti G."/>
            <person name="Chow W."/>
            <person name="Pelan S."/>
            <person name="Howe K."/>
            <person name="Rhie A."/>
            <person name="Mountcastle J."/>
            <person name="Haase B."/>
            <person name="Fedrigo O."/>
            <person name="Jarvis E.D."/>
        </authorList>
    </citation>
    <scope>NUCLEOTIDE SEQUENCE [LARGE SCALE GENOMIC DNA]</scope>
</reference>
<feature type="region of interest" description="Disordered" evidence="9">
    <location>
        <begin position="588"/>
        <end position="614"/>
    </location>
</feature>
<dbReference type="SUPFAM" id="SSF47220">
    <property type="entry name" value="alpha-catenin/vinculin-like"/>
    <property type="match status" value="4"/>
</dbReference>
<dbReference type="GO" id="GO:0005912">
    <property type="term" value="C:adherens junction"/>
    <property type="evidence" value="ECO:0007669"/>
    <property type="project" value="TreeGrafter"/>
</dbReference>
<keyword evidence="7" id="KW-0206">Cytoskeleton</keyword>
<comment type="subcellular location">
    <subcellularLocation>
        <location evidence="2">Cell junction</location>
    </subcellularLocation>
    <subcellularLocation>
        <location evidence="1">Cytoplasm</location>
        <location evidence="1">Cytoskeleton</location>
    </subcellularLocation>
</comment>
<dbReference type="Ensembl" id="ENSCUST00005010630.1">
    <property type="protein sequence ID" value="ENSCUSP00005010197.1"/>
    <property type="gene ID" value="ENSCUSG00005005733.1"/>
</dbReference>
<evidence type="ECO:0000313" key="10">
    <source>
        <dbReference type="Ensembl" id="ENSCUSP00005010197.1"/>
    </source>
</evidence>
<dbReference type="FunFam" id="1.20.120.230:FF:000008">
    <property type="entry name" value="Catenin alpha 1"/>
    <property type="match status" value="1"/>
</dbReference>
<dbReference type="GO" id="GO:0045296">
    <property type="term" value="F:cadherin binding"/>
    <property type="evidence" value="ECO:0007669"/>
    <property type="project" value="InterPro"/>
</dbReference>
<dbReference type="GO" id="GO:0051015">
    <property type="term" value="F:actin filament binding"/>
    <property type="evidence" value="ECO:0007669"/>
    <property type="project" value="InterPro"/>
</dbReference>
<keyword evidence="5" id="KW-0130">Cell adhesion</keyword>
<name>A0A8C3U7N9_CATUS</name>
<dbReference type="Gene3D" id="6.10.250.2510">
    <property type="match status" value="1"/>
</dbReference>
<evidence type="ECO:0000256" key="8">
    <source>
        <dbReference type="SAM" id="Coils"/>
    </source>
</evidence>
<dbReference type="PANTHER" id="PTHR18914:SF21">
    <property type="entry name" value="CATENIN ALPHA-3"/>
    <property type="match status" value="1"/>
</dbReference>